<proteinExistence type="inferred from homology"/>
<dbReference type="HOGENOM" id="CLU_016922_4_0_1"/>
<comment type="caution">
    <text evidence="6">The sequence shown here is derived from an EMBL/GenBank/DDBJ whole genome shotgun (WGS) entry which is preliminary data.</text>
</comment>
<keyword evidence="3 4" id="KW-0663">Pyridoxal phosphate</keyword>
<evidence type="ECO:0000256" key="1">
    <source>
        <dbReference type="ARBA" id="ARBA00001933"/>
    </source>
</evidence>
<dbReference type="Pfam" id="PF00202">
    <property type="entry name" value="Aminotran_3"/>
    <property type="match status" value="1"/>
</dbReference>
<dbReference type="Gene3D" id="3.40.640.10">
    <property type="entry name" value="Type I PLP-dependent aspartate aminotransferase-like (Major domain)"/>
    <property type="match status" value="1"/>
</dbReference>
<dbReference type="InterPro" id="IPR049704">
    <property type="entry name" value="Aminotrans_3_PPA_site"/>
</dbReference>
<comment type="cofactor">
    <cofactor evidence="1">
        <name>pyridoxal 5'-phosphate</name>
        <dbReference type="ChEBI" id="CHEBI:597326"/>
    </cofactor>
</comment>
<dbReference type="InterPro" id="IPR015422">
    <property type="entry name" value="PyrdxlP-dep_Trfase_small"/>
</dbReference>
<organism evidence="6 7">
    <name type="scientific">Hapsidospora chrysogenum (strain ATCC 11550 / CBS 779.69 / DSM 880 / IAM 14645 / JCM 23072 / IMI 49137)</name>
    <name type="common">Acremonium chrysogenum</name>
    <dbReference type="NCBI Taxonomy" id="857340"/>
    <lineage>
        <taxon>Eukaryota</taxon>
        <taxon>Fungi</taxon>
        <taxon>Dikarya</taxon>
        <taxon>Ascomycota</taxon>
        <taxon>Pezizomycotina</taxon>
        <taxon>Sordariomycetes</taxon>
        <taxon>Hypocreomycetidae</taxon>
        <taxon>Hypocreales</taxon>
        <taxon>Bionectriaceae</taxon>
        <taxon>Hapsidospora</taxon>
    </lineage>
</organism>
<dbReference type="AlphaFoldDB" id="A0A086T4P9"/>
<reference evidence="7" key="1">
    <citation type="journal article" date="2014" name="Genome Announc.">
        <title>Genome sequence and annotation of Acremonium chrysogenum, producer of the beta-lactam antibiotic cephalosporin C.</title>
        <authorList>
            <person name="Terfehr D."/>
            <person name="Dahlmann T.A."/>
            <person name="Specht T."/>
            <person name="Zadra I."/>
            <person name="Kuernsteiner H."/>
            <person name="Kueck U."/>
        </authorList>
    </citation>
    <scope>NUCLEOTIDE SEQUENCE [LARGE SCALE GENOMIC DNA]</scope>
    <source>
        <strain evidence="7">ATCC 11550 / CBS 779.69 / DSM 880 / IAM 14645 / JCM 23072 / IMI 49137</strain>
    </source>
</reference>
<dbReference type="OrthoDB" id="5419315at2759"/>
<dbReference type="GO" id="GO:0030170">
    <property type="term" value="F:pyridoxal phosphate binding"/>
    <property type="evidence" value="ECO:0007669"/>
    <property type="project" value="InterPro"/>
</dbReference>
<accession>A0A086T4P9</accession>
<dbReference type="Gene3D" id="3.90.1150.10">
    <property type="entry name" value="Aspartate Aminotransferase, domain 1"/>
    <property type="match status" value="1"/>
</dbReference>
<dbReference type="CDD" id="cd00610">
    <property type="entry name" value="OAT_like"/>
    <property type="match status" value="1"/>
</dbReference>
<evidence type="ECO:0000256" key="3">
    <source>
        <dbReference type="ARBA" id="ARBA00022898"/>
    </source>
</evidence>
<dbReference type="InterPro" id="IPR015421">
    <property type="entry name" value="PyrdxlP-dep_Trfase_major"/>
</dbReference>
<dbReference type="FunFam" id="3.40.640.10:FF:000004">
    <property type="entry name" value="Acetylornithine aminotransferase"/>
    <property type="match status" value="1"/>
</dbReference>
<evidence type="ECO:0000256" key="4">
    <source>
        <dbReference type="RuleBase" id="RU003560"/>
    </source>
</evidence>
<evidence type="ECO:0000313" key="7">
    <source>
        <dbReference type="Proteomes" id="UP000029964"/>
    </source>
</evidence>
<dbReference type="PANTHER" id="PTHR43094:SF1">
    <property type="entry name" value="AMINOTRANSFERASE CLASS-III"/>
    <property type="match status" value="1"/>
</dbReference>
<dbReference type="GO" id="GO:0005829">
    <property type="term" value="C:cytosol"/>
    <property type="evidence" value="ECO:0007669"/>
    <property type="project" value="TreeGrafter"/>
</dbReference>
<dbReference type="EMBL" id="JPKY01000050">
    <property type="protein sequence ID" value="KFH44331.1"/>
    <property type="molecule type" value="Genomic_DNA"/>
</dbReference>
<keyword evidence="6" id="KW-0808">Transferase</keyword>
<dbReference type="Proteomes" id="UP000029964">
    <property type="component" value="Unassembled WGS sequence"/>
</dbReference>
<dbReference type="InterPro" id="IPR015424">
    <property type="entry name" value="PyrdxlP-dep_Trfase"/>
</dbReference>
<protein>
    <submittedName>
        <fullName evidence="6">Putative aminotransferase-like protein</fullName>
    </submittedName>
</protein>
<evidence type="ECO:0000313" key="6">
    <source>
        <dbReference type="EMBL" id="KFH44331.1"/>
    </source>
</evidence>
<dbReference type="InterPro" id="IPR005814">
    <property type="entry name" value="Aminotrans_3"/>
</dbReference>
<dbReference type="SUPFAM" id="SSF53383">
    <property type="entry name" value="PLP-dependent transferases"/>
    <property type="match status" value="1"/>
</dbReference>
<name>A0A086T4P9_HAPC1</name>
<dbReference type="STRING" id="857340.A0A086T4P9"/>
<feature type="region of interest" description="Disordered" evidence="5">
    <location>
        <begin position="1"/>
        <end position="27"/>
    </location>
</feature>
<evidence type="ECO:0000256" key="5">
    <source>
        <dbReference type="SAM" id="MobiDB-lite"/>
    </source>
</evidence>
<dbReference type="PROSITE" id="PS00600">
    <property type="entry name" value="AA_TRANSFER_CLASS_3"/>
    <property type="match status" value="1"/>
</dbReference>
<dbReference type="NCBIfam" id="NF005685">
    <property type="entry name" value="PRK07483.1"/>
    <property type="match status" value="1"/>
</dbReference>
<dbReference type="GO" id="GO:0008483">
    <property type="term" value="F:transaminase activity"/>
    <property type="evidence" value="ECO:0007669"/>
    <property type="project" value="UniProtKB-KW"/>
</dbReference>
<evidence type="ECO:0000256" key="2">
    <source>
        <dbReference type="ARBA" id="ARBA00008954"/>
    </source>
</evidence>
<dbReference type="PANTHER" id="PTHR43094">
    <property type="entry name" value="AMINOTRANSFERASE"/>
    <property type="match status" value="1"/>
</dbReference>
<keyword evidence="7" id="KW-1185">Reference proteome</keyword>
<sequence length="475" mass="51023">MAPSEVIEAQGSTSTKPTQHQHRSGGRLAHRSFNHEPLMVNSAHGLQIHLANGQTILDACGGAAVATIGHNNDEVKAAVQTQMQQVSYVHTQAFTTRSAEDLADLLLEGGPGGLEMALFVCSGSEAMEAALKLARQYHYERGETERVHLVARRQGYHGNTVAAMSVSSNVARKLPYQMEGGGGLVYPHVSHVSPAYAYRYQREGESEDEFTARLLREIDDEFQRVGPGRVMAFVAEPVVGATAGCVPPPKGYLAGVRALCDKYGILLILDEVMCGAGRCGSFFAFEQEEGVTPDILTMAKGLGGGYAAIAGVLMHARVVDALKKGTGSFVHGHTYQAHPVSCAAALAVQRIIRRDGLVERCAAMGEVLERLLREELRACRSVGDVRGRGLFWAVEFVRDKDTKETLDPGVGFGVKVQVAALERGVAVYPGSGTVDGVRGDHVLLAPPYTVTEEQLGVVCRVLREAIECQEAKYLG</sequence>
<gene>
    <name evidence="6" type="ORF">ACRE_048980</name>
</gene>
<comment type="similarity">
    <text evidence="2 4">Belongs to the class-III pyridoxal-phosphate-dependent aminotransferase family.</text>
</comment>
<keyword evidence="6" id="KW-0032">Aminotransferase</keyword>